<keyword evidence="5" id="KW-1185">Reference proteome</keyword>
<dbReference type="AlphaFoldDB" id="A0A1T5I8V7"/>
<dbReference type="InterPro" id="IPR002508">
    <property type="entry name" value="MurNAc-LAA_cat"/>
</dbReference>
<dbReference type="EMBL" id="FUZT01000001">
    <property type="protein sequence ID" value="SKC35463.1"/>
    <property type="molecule type" value="Genomic_DNA"/>
</dbReference>
<evidence type="ECO:0000256" key="1">
    <source>
        <dbReference type="ARBA" id="ARBA00022801"/>
    </source>
</evidence>
<organism evidence="4 5">
    <name type="scientific">Maledivibacter halophilus</name>
    <dbReference type="NCBI Taxonomy" id="36842"/>
    <lineage>
        <taxon>Bacteria</taxon>
        <taxon>Bacillati</taxon>
        <taxon>Bacillota</taxon>
        <taxon>Clostridia</taxon>
        <taxon>Peptostreptococcales</taxon>
        <taxon>Caminicellaceae</taxon>
        <taxon>Maledivibacter</taxon>
    </lineage>
</organism>
<proteinExistence type="predicted"/>
<dbReference type="Pfam" id="PF01520">
    <property type="entry name" value="Amidase_3"/>
    <property type="match status" value="1"/>
</dbReference>
<dbReference type="GO" id="GO:0030288">
    <property type="term" value="C:outer membrane-bounded periplasmic space"/>
    <property type="evidence" value="ECO:0007669"/>
    <property type="project" value="TreeGrafter"/>
</dbReference>
<gene>
    <name evidence="4" type="ORF">SAMN02194393_00040</name>
</gene>
<keyword evidence="1" id="KW-0378">Hydrolase</keyword>
<dbReference type="GO" id="GO:0009253">
    <property type="term" value="P:peptidoglycan catabolic process"/>
    <property type="evidence" value="ECO:0007669"/>
    <property type="project" value="InterPro"/>
</dbReference>
<keyword evidence="2" id="KW-0812">Transmembrane</keyword>
<evidence type="ECO:0000313" key="5">
    <source>
        <dbReference type="Proteomes" id="UP000190285"/>
    </source>
</evidence>
<dbReference type="InterPro" id="IPR050695">
    <property type="entry name" value="N-acetylmuramoyl_amidase_3"/>
</dbReference>
<dbReference type="STRING" id="36842.SAMN02194393_00040"/>
<dbReference type="SMART" id="SM00646">
    <property type="entry name" value="Ami_3"/>
    <property type="match status" value="1"/>
</dbReference>
<evidence type="ECO:0000313" key="4">
    <source>
        <dbReference type="EMBL" id="SKC35463.1"/>
    </source>
</evidence>
<dbReference type="Gene3D" id="3.40.630.40">
    <property type="entry name" value="Zn-dependent exopeptidases"/>
    <property type="match status" value="1"/>
</dbReference>
<accession>A0A1T5I8V7</accession>
<protein>
    <submittedName>
        <fullName evidence="4">N-acetylmuramoyl-L-alanine amidase</fullName>
    </submittedName>
</protein>
<reference evidence="4 5" key="1">
    <citation type="submission" date="2017-02" db="EMBL/GenBank/DDBJ databases">
        <authorList>
            <person name="Peterson S.W."/>
        </authorList>
    </citation>
    <scope>NUCLEOTIDE SEQUENCE [LARGE SCALE GENOMIC DNA]</scope>
    <source>
        <strain evidence="4 5">M1</strain>
    </source>
</reference>
<evidence type="ECO:0000256" key="2">
    <source>
        <dbReference type="SAM" id="Phobius"/>
    </source>
</evidence>
<dbReference type="SUPFAM" id="SSF53187">
    <property type="entry name" value="Zn-dependent exopeptidases"/>
    <property type="match status" value="1"/>
</dbReference>
<feature type="transmembrane region" description="Helical" evidence="2">
    <location>
        <begin position="12"/>
        <end position="30"/>
    </location>
</feature>
<dbReference type="Proteomes" id="UP000190285">
    <property type="component" value="Unassembled WGS sequence"/>
</dbReference>
<dbReference type="NCBIfam" id="TIGR02883">
    <property type="entry name" value="spore_cwlD"/>
    <property type="match status" value="1"/>
</dbReference>
<keyword evidence="2" id="KW-1133">Transmembrane helix</keyword>
<dbReference type="PANTHER" id="PTHR30404">
    <property type="entry name" value="N-ACETYLMURAMOYL-L-ALANINE AMIDASE"/>
    <property type="match status" value="1"/>
</dbReference>
<name>A0A1T5I8V7_9FIRM</name>
<dbReference type="RefSeq" id="WP_208984952.1">
    <property type="nucleotide sequence ID" value="NZ_FUZT01000001.1"/>
</dbReference>
<dbReference type="InterPro" id="IPR014234">
    <property type="entry name" value="Spore_CwlD"/>
</dbReference>
<dbReference type="CDD" id="cd02696">
    <property type="entry name" value="MurNAc-LAA"/>
    <property type="match status" value="1"/>
</dbReference>
<keyword evidence="2" id="KW-0472">Membrane</keyword>
<feature type="domain" description="MurNAc-LAA" evidence="3">
    <location>
        <begin position="119"/>
        <end position="231"/>
    </location>
</feature>
<sequence length="239" mass="27265">MKIIILKKKWIIWTMIIAIILMGMILAYLLNKTTKVVSLPTLRKVIIIDPGHGGIDGGMVGITTGVYESQINLEISNKVRKYLEESGSLVLMTRDQDVGLYTEEGSVRKKKNEDLRNRKRLFDESSADIVISIHSNSFTQSKYYGAQSFYNPNCEDSKLIAELIQEELVRVLDNGNTRKAKAKKDVYILKNVKIPTVIVECGFLSNPKEERLLNDPDYQEKIAWSIYVGVLKYFDRVNI</sequence>
<dbReference type="PANTHER" id="PTHR30404:SF0">
    <property type="entry name" value="N-ACETYLMURAMOYL-L-ALANINE AMIDASE AMIC"/>
    <property type="match status" value="1"/>
</dbReference>
<evidence type="ECO:0000259" key="3">
    <source>
        <dbReference type="SMART" id="SM00646"/>
    </source>
</evidence>
<dbReference type="GO" id="GO:0008745">
    <property type="term" value="F:N-acetylmuramoyl-L-alanine amidase activity"/>
    <property type="evidence" value="ECO:0007669"/>
    <property type="project" value="InterPro"/>
</dbReference>